<dbReference type="OrthoDB" id="5510751at2"/>
<dbReference type="EMBL" id="VIFM01000074">
    <property type="protein sequence ID" value="TQF14199.1"/>
    <property type="molecule type" value="Genomic_DNA"/>
</dbReference>
<keyword evidence="1" id="KW-1133">Transmembrane helix</keyword>
<gene>
    <name evidence="2" type="ORF">FJV41_19710</name>
</gene>
<sequence length="323" mass="34579">MRTDQDNRSKQICDTAQTVSTLDAARIIGSARQDGGALPFMDAYVAASLELLKLLANVQLSTVPLTVLNPIMGHTSTLLNNLTAATSYNDRRALDTRLRDTTVTAISKAYDDLYTSTAPHLALALLTSTGEAANQAHVELASIKAAKAEGDRILAEVKAYAIDAIVASQAAHFSSEAVIHEEYAQRWLGGIAGSAAVVLLITIYASLHPPGALVDNSLPLTVLAYIPRFFALSVAFYALSLCARNYRTSRHNYIVNRHRALALSTFNVFASTASDSKVKDVILAQAASTIFAPQTSGYSIDQAEPLPHATAIDLLQRISPPKT</sequence>
<feature type="transmembrane region" description="Helical" evidence="1">
    <location>
        <begin position="225"/>
        <end position="243"/>
    </location>
</feature>
<accession>A0A540WYW1</accession>
<protein>
    <submittedName>
        <fullName evidence="2">Uncharacterized protein</fullName>
    </submittedName>
</protein>
<keyword evidence="1" id="KW-0472">Membrane</keyword>
<organism evidence="2 3">
    <name type="scientific">Myxococcus llanfairpwllgwyngyllgogerychwyrndrobwllllantysiliogogogochensis</name>
    <dbReference type="NCBI Taxonomy" id="2590453"/>
    <lineage>
        <taxon>Bacteria</taxon>
        <taxon>Pseudomonadati</taxon>
        <taxon>Myxococcota</taxon>
        <taxon>Myxococcia</taxon>
        <taxon>Myxococcales</taxon>
        <taxon>Cystobacterineae</taxon>
        <taxon>Myxococcaceae</taxon>
        <taxon>Myxococcus</taxon>
    </lineage>
</organism>
<name>A0A540WYW1_9BACT</name>
<dbReference type="Proteomes" id="UP000315369">
    <property type="component" value="Unassembled WGS sequence"/>
</dbReference>
<keyword evidence="3" id="KW-1185">Reference proteome</keyword>
<reference evidence="2 3" key="1">
    <citation type="submission" date="2019-06" db="EMBL/GenBank/DDBJ databases">
        <authorList>
            <person name="Livingstone P."/>
            <person name="Whitworth D."/>
        </authorList>
    </citation>
    <scope>NUCLEOTIDE SEQUENCE [LARGE SCALE GENOMIC DNA]</scope>
    <source>
        <strain evidence="2 3">AM401</strain>
    </source>
</reference>
<keyword evidence="1" id="KW-0812">Transmembrane</keyword>
<proteinExistence type="predicted"/>
<feature type="transmembrane region" description="Helical" evidence="1">
    <location>
        <begin position="187"/>
        <end position="205"/>
    </location>
</feature>
<dbReference type="RefSeq" id="WP_141644055.1">
    <property type="nucleotide sequence ID" value="NZ_VIFM01000074.1"/>
</dbReference>
<dbReference type="AlphaFoldDB" id="A0A540WYW1"/>
<evidence type="ECO:0000313" key="3">
    <source>
        <dbReference type="Proteomes" id="UP000315369"/>
    </source>
</evidence>
<evidence type="ECO:0000313" key="2">
    <source>
        <dbReference type="EMBL" id="TQF14199.1"/>
    </source>
</evidence>
<comment type="caution">
    <text evidence="2">The sequence shown here is derived from an EMBL/GenBank/DDBJ whole genome shotgun (WGS) entry which is preliminary data.</text>
</comment>
<evidence type="ECO:0000256" key="1">
    <source>
        <dbReference type="SAM" id="Phobius"/>
    </source>
</evidence>